<evidence type="ECO:0000256" key="2">
    <source>
        <dbReference type="ARBA" id="ARBA00008911"/>
    </source>
</evidence>
<keyword evidence="9" id="KW-1185">Reference proteome</keyword>
<sequence length="1753" mass="196525">MTAQNRQYNSLSSGRCTDHSAVTYFNSNIDAPHIPTAPVTHRTGVTAHLASNAGSLPRLLKHHSQELFDHHTGTKSMPRRRTRSASPSRARTNQRHGLESNSLRPKSGTSDQTMAHDLWDQWPDGDFERLFTWEEVTRTDNLSEHWACQPGGGDKRGSESALIWTQGKKTRRVCLGVITCDEPTCEVVTRPQTRRAGIMGQLNASCLCGGQLTHIDCGVTSVLYSFKGGVYYIHKGVHNHPKQTHVLHLSRDERTRFEQIVFENPAAGPAALIAGRHSLAGTRESVATISAVLLNQDRVKAELQALRGKSTRNFVDDFAEFQRSHPGYVLYSQFEVVTVVVVQTQFMVSQLVTDFIEDEAVNGIVSDAAHGFWHSSKDLLIISSTYSALLACWVPGLMTYANGGSAENYQLHFLILFNSMADECEKHGRKVDDELFGNVVDFSEAKRVGFTQAFITFWTNREDPRSQAELEDAAGALLKGCQQHYRSQVTRVKKISGVIDPAKADNFQSRALALVSVSDMDTFKQKVASLLRDYPKIKPWLEWWLRDSHAQMLFPPFQKMKKGLFQAMPDSTNAEEAMHAKLYATVGKRYNLMEGLLCLQVFMESFQLRAAGRSVGAPIRYGTAKSWQTNLQIHGRTHPERAPRSQRSKSRKNDGRPPDTSRQLLRIRSKSRDKRQTFKEDLDSESSSSLDSNISNHPLSSRPSYPWSQNSCWLDTCLELMFITIQPHFHTVFQPRFLGIREAHPLWALNQVMKVRMSIDQPSNASRILTTQRDGFRKNLKATRIIKDIALADGVFGWLGRAFRLLLHKMPPEETYLARTFFEAQLVDLRFCSGTSGGPMHWQISRQPHSKCHFQLNIQLSAQYKGDLAAWFRDLVRVNKEATSRTNCWRTLDAQVLCDGSPNFITLYLGIPVMLIVEFGDILHRDNRWNIPKHIRPLTKEAEEQHSLVYDVVGLVFCDPTPKLAHFIARYSPDSKRVYHYDDLSHGGYAQLMKNATVKSHLVGNLHDIPAPKGFSVHGVVYRLRGGSDAQNFFAEYQTAAVERLHHVHVERDLQSPSSIPTISLSRPGVSSVDSDNLIWLKNPATTQNIEYEQNKAPPQRSRTKTKKLRILLPVLETEDQPSGNEDKKLAGDEEEKPSNQVSVPEPIENPLDLQASGDEAKTLSNHIGVPEIEKPLDLDDGESEASDYTFHCRCGAHGNGHEVAGGQKTIRCDLCENWSHIACQRGGRASNLHPKAAFYCDGCSTQQSKAMPPIRKSSRKATSKKKMAPLHTRLIAGKGALARLGKYWYPVRLIQSYGTASLPATTRDRVRWQVVWWRGCKFPSSLGSPPSDVEQGDLVDELWQDQAKRREIRLGEWAHSWDTPREEDLIQNFMSAQASKELDDILRPHIASLQKLLDSPDLNQCGAEAYPVIDYILQSKKNRDGVLSQSRLGSDDRTPDPERLLSAYFHSTASLNYVRGFLTSGFASLHHPRDWSLSHVRSPALLRSEFETITQGLSDALDASHAIGADSGRESVSFDRGGGRGVLGEVDFYTSHEGLMLDWEQAMTREADIAVSGPSPKERVFYNTSAHFLWIGDRMRQLDGAHIEYFRGIRNPIGIKVGPSLIVQIVNPNKESGRVTLITRYHGAGKIGDHLAGHIEAVMLSRHPVTWVCDPMHGNTLTSRSGFKTRNFGTIISELISCISIHAACGSRLGGVGLEFTGELDDEGFSVTECLGGSMELSEEQLGLRYQVCQTTFVFDYTSYLNLNEIVL</sequence>
<feature type="region of interest" description="Disordered" evidence="7">
    <location>
        <begin position="630"/>
        <end position="706"/>
    </location>
</feature>
<keyword evidence="6" id="KW-0028">Amino-acid biosynthesis</keyword>
<dbReference type="Gene3D" id="3.20.20.70">
    <property type="entry name" value="Aldolase class I"/>
    <property type="match status" value="1"/>
</dbReference>
<dbReference type="GO" id="GO:0008652">
    <property type="term" value="P:amino acid biosynthetic process"/>
    <property type="evidence" value="ECO:0007669"/>
    <property type="project" value="UniProtKB-KW"/>
</dbReference>
<feature type="region of interest" description="Disordered" evidence="7">
    <location>
        <begin position="1091"/>
        <end position="1153"/>
    </location>
</feature>
<feature type="compositionally biased region" description="Polar residues" evidence="7">
    <location>
        <begin position="693"/>
        <end position="706"/>
    </location>
</feature>
<keyword evidence="5" id="KW-0464">Manganese</keyword>
<dbReference type="InterPro" id="IPR002480">
    <property type="entry name" value="DAHP_synth_2"/>
</dbReference>
<evidence type="ECO:0000256" key="5">
    <source>
        <dbReference type="PIRSR" id="PIRSR602480-1"/>
    </source>
</evidence>
<evidence type="ECO:0000256" key="7">
    <source>
        <dbReference type="SAM" id="MobiDB-lite"/>
    </source>
</evidence>
<feature type="compositionally biased region" description="Polar residues" evidence="7">
    <location>
        <begin position="99"/>
        <end position="113"/>
    </location>
</feature>
<keyword evidence="5" id="KW-0170">Cobalt</keyword>
<comment type="pathway">
    <text evidence="1 6">Metabolic intermediate biosynthesis; chorismate biosynthesis; chorismate from D-erythrose 4-phosphate and phosphoenolpyruvate: step 1/7.</text>
</comment>
<feature type="binding site" evidence="5">
    <location>
        <position position="1601"/>
    </location>
    <ligand>
        <name>phosphoenolpyruvate</name>
        <dbReference type="ChEBI" id="CHEBI:58702"/>
    </ligand>
</feature>
<feature type="binding site" evidence="5">
    <location>
        <position position="1700"/>
    </location>
    <ligand>
        <name>Mn(2+)</name>
        <dbReference type="ChEBI" id="CHEBI:29035"/>
    </ligand>
</feature>
<keyword evidence="5" id="KW-0104">Cadmium</keyword>
<dbReference type="Gene3D" id="3.30.40.10">
    <property type="entry name" value="Zinc/RING finger domain, C3HC4 (zinc finger)"/>
    <property type="match status" value="1"/>
</dbReference>
<dbReference type="EC" id="2.5.1.54" evidence="6"/>
<evidence type="ECO:0000256" key="6">
    <source>
        <dbReference type="RuleBase" id="RU363071"/>
    </source>
</evidence>
<evidence type="ECO:0000256" key="4">
    <source>
        <dbReference type="ARBA" id="ARBA00047508"/>
    </source>
</evidence>
<comment type="caution">
    <text evidence="8">The sequence shown here is derived from an EMBL/GenBank/DDBJ whole genome shotgun (WGS) entry which is preliminary data.</text>
</comment>
<dbReference type="InterPro" id="IPR013785">
    <property type="entry name" value="Aldolase_TIM"/>
</dbReference>
<dbReference type="InterPro" id="IPR013083">
    <property type="entry name" value="Znf_RING/FYVE/PHD"/>
</dbReference>
<comment type="cofactor">
    <cofactor evidence="5">
        <name>Mn(2+)</name>
        <dbReference type="ChEBI" id="CHEBI:29035"/>
    </cofactor>
    <cofactor evidence="5">
        <name>Co(2+)</name>
        <dbReference type="ChEBI" id="CHEBI:48828"/>
    </cofactor>
    <cofactor evidence="5">
        <name>Cd(2+)</name>
        <dbReference type="ChEBI" id="CHEBI:48775"/>
    </cofactor>
    <text evidence="5">Binds 1 divalent cation per subunit. The enzyme is active with manganese, cobalt or cadmium ions.</text>
</comment>
<keyword evidence="3 6" id="KW-0808">Transferase</keyword>
<name>A0A9P7A0N9_9AGAM</name>
<dbReference type="SUPFAM" id="SSF51569">
    <property type="entry name" value="Aldolase"/>
    <property type="match status" value="1"/>
</dbReference>
<keyword evidence="6" id="KW-0057">Aromatic amino acid biosynthesis</keyword>
<accession>A0A9P7A0N9</accession>
<dbReference type="GO" id="GO:0009073">
    <property type="term" value="P:aromatic amino acid family biosynthetic process"/>
    <property type="evidence" value="ECO:0007669"/>
    <property type="project" value="UniProtKB-KW"/>
</dbReference>
<dbReference type="PANTHER" id="PTHR21337:SF0">
    <property type="entry name" value="PHOSPHO-2-DEHYDRO-3-DEOXYHEPTONATE ALDOLASE"/>
    <property type="match status" value="1"/>
</dbReference>
<dbReference type="Proteomes" id="UP000714275">
    <property type="component" value="Unassembled WGS sequence"/>
</dbReference>
<feature type="region of interest" description="Disordered" evidence="7">
    <location>
        <begin position="69"/>
        <end position="113"/>
    </location>
</feature>
<protein>
    <recommendedName>
        <fullName evidence="6">Phospho-2-dehydro-3-deoxyheptonate aldolase</fullName>
        <ecNumber evidence="6">2.5.1.54</ecNumber>
    </recommendedName>
</protein>
<dbReference type="SUPFAM" id="SSF57903">
    <property type="entry name" value="FYVE/PHD zinc finger"/>
    <property type="match status" value="1"/>
</dbReference>
<feature type="binding site" evidence="5">
    <location>
        <position position="1625"/>
    </location>
    <ligand>
        <name>phosphoenolpyruvate</name>
        <dbReference type="ChEBI" id="CHEBI:58702"/>
    </ligand>
</feature>
<evidence type="ECO:0000313" key="8">
    <source>
        <dbReference type="EMBL" id="KAG1779863.1"/>
    </source>
</evidence>
<gene>
    <name evidence="8" type="ORF">EV702DRAFT_1194609</name>
</gene>
<evidence type="ECO:0000256" key="3">
    <source>
        <dbReference type="ARBA" id="ARBA00022679"/>
    </source>
</evidence>
<proteinExistence type="inferred from homology"/>
<feature type="binding site" evidence="5">
    <location>
        <position position="1658"/>
    </location>
    <ligand>
        <name>Mn(2+)</name>
        <dbReference type="ChEBI" id="CHEBI:29035"/>
    </ligand>
</feature>
<evidence type="ECO:0000313" key="9">
    <source>
        <dbReference type="Proteomes" id="UP000714275"/>
    </source>
</evidence>
<dbReference type="OrthoDB" id="2680017at2759"/>
<organism evidence="8 9">
    <name type="scientific">Suillus placidus</name>
    <dbReference type="NCBI Taxonomy" id="48579"/>
    <lineage>
        <taxon>Eukaryota</taxon>
        <taxon>Fungi</taxon>
        <taxon>Dikarya</taxon>
        <taxon>Basidiomycota</taxon>
        <taxon>Agaricomycotina</taxon>
        <taxon>Agaricomycetes</taxon>
        <taxon>Agaricomycetidae</taxon>
        <taxon>Boletales</taxon>
        <taxon>Suillineae</taxon>
        <taxon>Suillaceae</taxon>
        <taxon>Suillus</taxon>
    </lineage>
</organism>
<dbReference type="InterPro" id="IPR011011">
    <property type="entry name" value="Znf_FYVE_PHD"/>
</dbReference>
<comment type="similarity">
    <text evidence="2 6">Belongs to the class-II DAHP synthase family.</text>
</comment>
<evidence type="ECO:0000256" key="1">
    <source>
        <dbReference type="ARBA" id="ARBA00004688"/>
    </source>
</evidence>
<dbReference type="PANTHER" id="PTHR21337">
    <property type="entry name" value="PHOSPHO-2-DEHYDRO-3-DEOXYHEPTONATE ALDOLASE 1, 2"/>
    <property type="match status" value="1"/>
</dbReference>
<dbReference type="Pfam" id="PF01474">
    <property type="entry name" value="DAHP_synth_2"/>
    <property type="match status" value="1"/>
</dbReference>
<reference evidence="8" key="1">
    <citation type="journal article" date="2020" name="New Phytol.">
        <title>Comparative genomics reveals dynamic genome evolution in host specialist ectomycorrhizal fungi.</title>
        <authorList>
            <person name="Lofgren L.A."/>
            <person name="Nguyen N.H."/>
            <person name="Vilgalys R."/>
            <person name="Ruytinx J."/>
            <person name="Liao H.L."/>
            <person name="Branco S."/>
            <person name="Kuo A."/>
            <person name="LaButti K."/>
            <person name="Lipzen A."/>
            <person name="Andreopoulos W."/>
            <person name="Pangilinan J."/>
            <person name="Riley R."/>
            <person name="Hundley H."/>
            <person name="Na H."/>
            <person name="Barry K."/>
            <person name="Grigoriev I.V."/>
            <person name="Stajich J.E."/>
            <person name="Kennedy P.G."/>
        </authorList>
    </citation>
    <scope>NUCLEOTIDE SEQUENCE</scope>
    <source>
        <strain evidence="8">DOB743</strain>
    </source>
</reference>
<dbReference type="GO" id="GO:0003849">
    <property type="term" value="F:3-deoxy-7-phosphoheptulonate synthase activity"/>
    <property type="evidence" value="ECO:0007669"/>
    <property type="project" value="UniProtKB-EC"/>
</dbReference>
<dbReference type="EMBL" id="JABBWD010000010">
    <property type="protein sequence ID" value="KAG1779863.1"/>
    <property type="molecule type" value="Genomic_DNA"/>
</dbReference>
<comment type="catalytic activity">
    <reaction evidence="4 6">
        <text>D-erythrose 4-phosphate + phosphoenolpyruvate + H2O = 7-phospho-2-dehydro-3-deoxy-D-arabino-heptonate + phosphate</text>
        <dbReference type="Rhea" id="RHEA:14717"/>
        <dbReference type="ChEBI" id="CHEBI:15377"/>
        <dbReference type="ChEBI" id="CHEBI:16897"/>
        <dbReference type="ChEBI" id="CHEBI:43474"/>
        <dbReference type="ChEBI" id="CHEBI:58394"/>
        <dbReference type="ChEBI" id="CHEBI:58702"/>
        <dbReference type="EC" id="2.5.1.54"/>
    </reaction>
</comment>